<evidence type="ECO:0000313" key="2">
    <source>
        <dbReference type="Proteomes" id="UP000827976"/>
    </source>
</evidence>
<dbReference type="EMBL" id="CM037016">
    <property type="protein sequence ID" value="KAH7678648.1"/>
    <property type="molecule type" value="Genomic_DNA"/>
</dbReference>
<name>A0ACB7VUS3_DIOAL</name>
<protein>
    <submittedName>
        <fullName evidence="1">Exopolyphosphatase protein</fullName>
        <ecNumber evidence="1">3.6.1.11</ecNumber>
    </submittedName>
</protein>
<gene>
    <name evidence="1" type="ORF">IHE45_06G010900</name>
</gene>
<dbReference type="EC" id="3.6.1.11" evidence="1"/>
<dbReference type="Proteomes" id="UP000827976">
    <property type="component" value="Chromosome 6"/>
</dbReference>
<keyword evidence="2" id="KW-1185">Reference proteome</keyword>
<comment type="caution">
    <text evidence="1">The sequence shown here is derived from an EMBL/GenBank/DDBJ whole genome shotgun (WGS) entry which is preliminary data.</text>
</comment>
<keyword evidence="1" id="KW-0378">Hydrolase</keyword>
<reference evidence="2" key="1">
    <citation type="journal article" date="2022" name="Nat. Commun.">
        <title>Chromosome evolution and the genetic basis of agronomically important traits in greater yam.</title>
        <authorList>
            <person name="Bredeson J.V."/>
            <person name="Lyons J.B."/>
            <person name="Oniyinde I.O."/>
            <person name="Okereke N.R."/>
            <person name="Kolade O."/>
            <person name="Nnabue I."/>
            <person name="Nwadili C.O."/>
            <person name="Hribova E."/>
            <person name="Parker M."/>
            <person name="Nwogha J."/>
            <person name="Shu S."/>
            <person name="Carlson J."/>
            <person name="Kariba R."/>
            <person name="Muthemba S."/>
            <person name="Knop K."/>
            <person name="Barton G.J."/>
            <person name="Sherwood A.V."/>
            <person name="Lopez-Montes A."/>
            <person name="Asiedu R."/>
            <person name="Jamnadass R."/>
            <person name="Muchugi A."/>
            <person name="Goodstein D."/>
            <person name="Egesi C.N."/>
            <person name="Featherston J."/>
            <person name="Asfaw A."/>
            <person name="Simpson G.G."/>
            <person name="Dolezel J."/>
            <person name="Hendre P.S."/>
            <person name="Van Deynze A."/>
            <person name="Kumar P.L."/>
            <person name="Obidiegwu J.E."/>
            <person name="Bhattacharjee R."/>
            <person name="Rokhsar D.S."/>
        </authorList>
    </citation>
    <scope>NUCLEOTIDE SEQUENCE [LARGE SCALE GENOMIC DNA]</scope>
    <source>
        <strain evidence="2">cv. TDa95/00328</strain>
    </source>
</reference>
<accession>A0ACB7VUS3</accession>
<proteinExistence type="predicted"/>
<sequence length="540" mass="59723">MDAPPERLVAAIDMGSNSFKLLLARSLPSGRLLPVIRLKEPLPLLRGAPFSEETQIHAISALKTLTLALKPHPVQSLRLVATAAFRDSPNRSELVAAITAELGLRVHVISGEEEARLTYLGVLQFLPVYERLVLLVDIGGGSTELLIGKQGKVLFATSLELGHLSLTESFVKKGDLIGLRSFVREVIGESDFAEKSRELGGFEMVIGSSGTVRWIGRAIARDLIKGEFRTEWGFSRDELGSLVEKLGIGEEEKVRALGFSRRRAGVIFAGAVLLLEIFDALGIKEMEISEYGLVEGVIVEMIAKENVDYDWSANARWRSVVSLAARFDGGNRMKSAFQCVGVAKDIFYGLKKCYDLVGISGAPISFDEKEFECLEAALLLCNIGKAIGKKGYHKHSYCIIKNCGHLPGYSSEEIKLIALLARYHRKKFPRKEHDSVKELHAEMRHKFRVLCVIIRIAVVLQKCQFVAFKELEVFHSPEGFNVVLSGVNDGLSVSSDLPLITLIQSELNPELDHFEEVFHQKLLVSFPQKVLGGEQNTVNT</sequence>
<organism evidence="1 2">
    <name type="scientific">Dioscorea alata</name>
    <name type="common">Purple yam</name>
    <dbReference type="NCBI Taxonomy" id="55571"/>
    <lineage>
        <taxon>Eukaryota</taxon>
        <taxon>Viridiplantae</taxon>
        <taxon>Streptophyta</taxon>
        <taxon>Embryophyta</taxon>
        <taxon>Tracheophyta</taxon>
        <taxon>Spermatophyta</taxon>
        <taxon>Magnoliopsida</taxon>
        <taxon>Liliopsida</taxon>
        <taxon>Dioscoreales</taxon>
        <taxon>Dioscoreaceae</taxon>
        <taxon>Dioscorea</taxon>
    </lineage>
</organism>
<evidence type="ECO:0000313" key="1">
    <source>
        <dbReference type="EMBL" id="KAH7678648.1"/>
    </source>
</evidence>